<evidence type="ECO:0000256" key="4">
    <source>
        <dbReference type="SAM" id="MobiDB-lite"/>
    </source>
</evidence>
<dbReference type="InterPro" id="IPR029016">
    <property type="entry name" value="GAF-like_dom_sf"/>
</dbReference>
<evidence type="ECO:0000256" key="2">
    <source>
        <dbReference type="ARBA" id="ARBA00023125"/>
    </source>
</evidence>
<dbReference type="PROSITE" id="PS51077">
    <property type="entry name" value="HTH_ICLR"/>
    <property type="match status" value="1"/>
</dbReference>
<evidence type="ECO:0000256" key="3">
    <source>
        <dbReference type="ARBA" id="ARBA00023163"/>
    </source>
</evidence>
<dbReference type="Gene3D" id="3.30.450.40">
    <property type="match status" value="1"/>
</dbReference>
<name>A0ABN1BF86_9BURK</name>
<dbReference type="PANTHER" id="PTHR30136">
    <property type="entry name" value="HELIX-TURN-HELIX TRANSCRIPTIONAL REGULATOR, ICLR FAMILY"/>
    <property type="match status" value="1"/>
</dbReference>
<keyword evidence="3" id="KW-0804">Transcription</keyword>
<proteinExistence type="predicted"/>
<dbReference type="InterPro" id="IPR036388">
    <property type="entry name" value="WH-like_DNA-bd_sf"/>
</dbReference>
<dbReference type="Proteomes" id="UP001501706">
    <property type="component" value="Unassembled WGS sequence"/>
</dbReference>
<dbReference type="SUPFAM" id="SSF55781">
    <property type="entry name" value="GAF domain-like"/>
    <property type="match status" value="1"/>
</dbReference>
<evidence type="ECO:0000256" key="1">
    <source>
        <dbReference type="ARBA" id="ARBA00023015"/>
    </source>
</evidence>
<comment type="caution">
    <text evidence="7">The sequence shown here is derived from an EMBL/GenBank/DDBJ whole genome shotgun (WGS) entry which is preliminary data.</text>
</comment>
<dbReference type="SMART" id="SM00346">
    <property type="entry name" value="HTH_ICLR"/>
    <property type="match status" value="1"/>
</dbReference>
<dbReference type="InterPro" id="IPR036390">
    <property type="entry name" value="WH_DNA-bd_sf"/>
</dbReference>
<reference evidence="7 8" key="1">
    <citation type="journal article" date="2019" name="Int. J. Syst. Evol. Microbiol.">
        <title>The Global Catalogue of Microorganisms (GCM) 10K type strain sequencing project: providing services to taxonomists for standard genome sequencing and annotation.</title>
        <authorList>
            <consortium name="The Broad Institute Genomics Platform"/>
            <consortium name="The Broad Institute Genome Sequencing Center for Infectious Disease"/>
            <person name="Wu L."/>
            <person name="Ma J."/>
        </authorList>
    </citation>
    <scope>NUCLEOTIDE SEQUENCE [LARGE SCALE GENOMIC DNA]</scope>
    <source>
        <strain evidence="7 8">JCM 14330</strain>
    </source>
</reference>
<organism evidence="7 8">
    <name type="scientific">Pigmentiphaga daeguensis</name>
    <dbReference type="NCBI Taxonomy" id="414049"/>
    <lineage>
        <taxon>Bacteria</taxon>
        <taxon>Pseudomonadati</taxon>
        <taxon>Pseudomonadota</taxon>
        <taxon>Betaproteobacteria</taxon>
        <taxon>Burkholderiales</taxon>
        <taxon>Alcaligenaceae</taxon>
        <taxon>Pigmentiphaga</taxon>
    </lineage>
</organism>
<dbReference type="SUPFAM" id="SSF46785">
    <property type="entry name" value="Winged helix' DNA-binding domain"/>
    <property type="match status" value="1"/>
</dbReference>
<evidence type="ECO:0000259" key="6">
    <source>
        <dbReference type="PROSITE" id="PS51078"/>
    </source>
</evidence>
<dbReference type="InterPro" id="IPR014757">
    <property type="entry name" value="Tscrpt_reg_IclR_C"/>
</dbReference>
<keyword evidence="1" id="KW-0805">Transcription regulation</keyword>
<dbReference type="Pfam" id="PF09339">
    <property type="entry name" value="HTH_IclR"/>
    <property type="match status" value="1"/>
</dbReference>
<keyword evidence="2" id="KW-0238">DNA-binding</keyword>
<evidence type="ECO:0000259" key="5">
    <source>
        <dbReference type="PROSITE" id="PS51077"/>
    </source>
</evidence>
<protein>
    <submittedName>
        <fullName evidence="7">IclR family transcriptional regulator C-terminal domain-containing protein</fullName>
    </submittedName>
</protein>
<evidence type="ECO:0000313" key="8">
    <source>
        <dbReference type="Proteomes" id="UP001501706"/>
    </source>
</evidence>
<dbReference type="RefSeq" id="WP_087837299.1">
    <property type="nucleotide sequence ID" value="NZ_BAAAEN010000003.1"/>
</dbReference>
<feature type="domain" description="IclR-ED" evidence="6">
    <location>
        <begin position="92"/>
        <end position="276"/>
    </location>
</feature>
<dbReference type="Pfam" id="PF01614">
    <property type="entry name" value="IclR_C"/>
    <property type="match status" value="1"/>
</dbReference>
<keyword evidence="8" id="KW-1185">Reference proteome</keyword>
<gene>
    <name evidence="7" type="ORF">GCM10009097_10680</name>
</gene>
<dbReference type="EMBL" id="BAAAEN010000003">
    <property type="protein sequence ID" value="GAA0496475.1"/>
    <property type="molecule type" value="Genomic_DNA"/>
</dbReference>
<dbReference type="PROSITE" id="PS51078">
    <property type="entry name" value="ICLR_ED"/>
    <property type="match status" value="1"/>
</dbReference>
<sequence length="279" mass="30824">MTEPQLPATDDGDDAPDHASAPRKDPYWVDALAQGLSVLEAFDCEQPSLTLTELAQRLGWSRSKPYRFVHTLEKLGFLEREEVGRRYRLTAHAMKLGFAYLNRLPLVELAQPIMNRLRTEVGASVHMAILDRDELVYVAQARIPLPTSIDIHVGSRMPPHSSSIGRILLAYKPQADIARILDGAPIPALTEKSTVDPAAFRALLDTARERGYVYNDEEFHRGVRSIAAPVLNAQGEVVAGLNATSMIYTFTDEVVAGTVIPAVVRAARELSLALGYRER</sequence>
<feature type="domain" description="HTH iclR-type" evidence="5">
    <location>
        <begin position="29"/>
        <end position="91"/>
    </location>
</feature>
<evidence type="ECO:0000313" key="7">
    <source>
        <dbReference type="EMBL" id="GAA0496475.1"/>
    </source>
</evidence>
<feature type="region of interest" description="Disordered" evidence="4">
    <location>
        <begin position="1"/>
        <end position="23"/>
    </location>
</feature>
<dbReference type="InterPro" id="IPR050707">
    <property type="entry name" value="HTH_MetabolicPath_Reg"/>
</dbReference>
<accession>A0ABN1BF86</accession>
<dbReference type="InterPro" id="IPR005471">
    <property type="entry name" value="Tscrpt_reg_IclR_N"/>
</dbReference>
<dbReference type="PANTHER" id="PTHR30136:SF24">
    <property type="entry name" value="HTH-TYPE TRANSCRIPTIONAL REPRESSOR ALLR"/>
    <property type="match status" value="1"/>
</dbReference>
<dbReference type="Gene3D" id="1.10.10.10">
    <property type="entry name" value="Winged helix-like DNA-binding domain superfamily/Winged helix DNA-binding domain"/>
    <property type="match status" value="1"/>
</dbReference>